<dbReference type="EMBL" id="GBXM01083149">
    <property type="protein sequence ID" value="JAH25428.1"/>
    <property type="molecule type" value="Transcribed_RNA"/>
</dbReference>
<dbReference type="AlphaFoldDB" id="A0A0E9RAR8"/>
<sequence>MGNTRFEPVFSISCPPWVLCVKEPLRAEYTGSPVKSIDFSWVPTL</sequence>
<evidence type="ECO:0000313" key="1">
    <source>
        <dbReference type="EMBL" id="JAH25428.1"/>
    </source>
</evidence>
<reference evidence="1" key="1">
    <citation type="submission" date="2014-11" db="EMBL/GenBank/DDBJ databases">
        <authorList>
            <person name="Amaro Gonzalez C."/>
        </authorList>
    </citation>
    <scope>NUCLEOTIDE SEQUENCE</scope>
</reference>
<name>A0A0E9RAR8_ANGAN</name>
<reference evidence="1" key="2">
    <citation type="journal article" date="2015" name="Fish Shellfish Immunol.">
        <title>Early steps in the European eel (Anguilla anguilla)-Vibrio vulnificus interaction in the gills: Role of the RtxA13 toxin.</title>
        <authorList>
            <person name="Callol A."/>
            <person name="Pajuelo D."/>
            <person name="Ebbesson L."/>
            <person name="Teles M."/>
            <person name="MacKenzie S."/>
            <person name="Amaro C."/>
        </authorList>
    </citation>
    <scope>NUCLEOTIDE SEQUENCE</scope>
</reference>
<organism evidence="1">
    <name type="scientific">Anguilla anguilla</name>
    <name type="common">European freshwater eel</name>
    <name type="synonym">Muraena anguilla</name>
    <dbReference type="NCBI Taxonomy" id="7936"/>
    <lineage>
        <taxon>Eukaryota</taxon>
        <taxon>Metazoa</taxon>
        <taxon>Chordata</taxon>
        <taxon>Craniata</taxon>
        <taxon>Vertebrata</taxon>
        <taxon>Euteleostomi</taxon>
        <taxon>Actinopterygii</taxon>
        <taxon>Neopterygii</taxon>
        <taxon>Teleostei</taxon>
        <taxon>Anguilliformes</taxon>
        <taxon>Anguillidae</taxon>
        <taxon>Anguilla</taxon>
    </lineage>
</organism>
<protein>
    <submittedName>
        <fullName evidence="1">Uncharacterized protein</fullName>
    </submittedName>
</protein>
<proteinExistence type="predicted"/>
<accession>A0A0E9RAR8</accession>